<name>A0A0D0TA55_PSEFL</name>
<evidence type="ECO:0000313" key="4">
    <source>
        <dbReference type="Proteomes" id="UP000032210"/>
    </source>
</evidence>
<evidence type="ECO:0000259" key="1">
    <source>
        <dbReference type="Pfam" id="PF14090"/>
    </source>
</evidence>
<evidence type="ECO:0000313" key="3">
    <source>
        <dbReference type="EMBL" id="QJP97016.1"/>
    </source>
</evidence>
<gene>
    <name evidence="3" type="ORF">C6Y56_21475</name>
    <name evidence="2" type="ORF">PFLU3_41270</name>
</gene>
<evidence type="ECO:0000313" key="5">
    <source>
        <dbReference type="Proteomes" id="UP000501669"/>
    </source>
</evidence>
<reference evidence="2 4" key="1">
    <citation type="submission" date="2015-01" db="EMBL/GenBank/DDBJ databases">
        <title>Genome sequence of the beneficial rhizobacterium Pseudomonas fluorescens 2-79.</title>
        <authorList>
            <person name="Thuermer A."/>
            <person name="Daniel R."/>
        </authorList>
    </citation>
    <scope>NUCLEOTIDE SEQUENCE [LARGE SCALE GENOMIC DNA]</scope>
    <source>
        <strain evidence="2 4">2-79</strain>
    </source>
</reference>
<dbReference type="EMBL" id="CP027561">
    <property type="protein sequence ID" value="QJP97016.1"/>
    <property type="molecule type" value="Genomic_DNA"/>
</dbReference>
<dbReference type="AlphaFoldDB" id="A0A0D0TA55"/>
<accession>A0A0D0TA55</accession>
<dbReference type="RefSeq" id="WP_026067396.1">
    <property type="nucleotide sequence ID" value="NZ_JACYMZ010000006.1"/>
</dbReference>
<dbReference type="Proteomes" id="UP000501669">
    <property type="component" value="Chromosome"/>
</dbReference>
<reference evidence="3 5" key="2">
    <citation type="submission" date="2018-03" db="EMBL/GenBank/DDBJ databases">
        <title>Complete genome sequence of Pseudomonas fluorescens sp. G7.</title>
        <authorList>
            <person name="Gao C.-H."/>
            <person name="Li Z."/>
            <person name="Cai P."/>
        </authorList>
    </citation>
    <scope>NUCLEOTIDE SEQUENCE [LARGE SCALE GENOMIC DNA]</scope>
    <source>
        <strain evidence="3 5">G7</strain>
    </source>
</reference>
<dbReference type="EMBL" id="JXCQ01000046">
    <property type="protein sequence ID" value="KIR20491.1"/>
    <property type="molecule type" value="Genomic_DNA"/>
</dbReference>
<organism evidence="2 4">
    <name type="scientific">Pseudomonas fluorescens</name>
    <dbReference type="NCBI Taxonomy" id="294"/>
    <lineage>
        <taxon>Bacteria</taxon>
        <taxon>Pseudomonadati</taxon>
        <taxon>Pseudomonadota</taxon>
        <taxon>Gammaproteobacteria</taxon>
        <taxon>Pseudomonadales</taxon>
        <taxon>Pseudomonadaceae</taxon>
        <taxon>Pseudomonas</taxon>
    </lineage>
</organism>
<dbReference type="PATRIC" id="fig|294.125.peg.4225"/>
<dbReference type="GeneID" id="99723351"/>
<proteinExistence type="predicted"/>
<dbReference type="Pfam" id="PF14090">
    <property type="entry name" value="HTH_39"/>
    <property type="match status" value="1"/>
</dbReference>
<protein>
    <recommendedName>
        <fullName evidence="1">Winged helix-turn-helix domain-containing protein</fullName>
    </recommendedName>
</protein>
<sequence length="78" mass="9107">MTRHSSTEQDRKMMEALRNGPVSTIEAAKDLDIVQPPNTIRRLRKKGHEIRTYWTHQSTEPGRPPHRVAKYILMREAS</sequence>
<dbReference type="InterPro" id="IPR055245">
    <property type="entry name" value="HTH_proteobacteria"/>
</dbReference>
<evidence type="ECO:0000313" key="2">
    <source>
        <dbReference type="EMBL" id="KIR20491.1"/>
    </source>
</evidence>
<dbReference type="Proteomes" id="UP000032210">
    <property type="component" value="Unassembled WGS sequence"/>
</dbReference>
<feature type="domain" description="Winged helix-turn-helix" evidence="1">
    <location>
        <begin position="8"/>
        <end position="75"/>
    </location>
</feature>